<feature type="transmembrane region" description="Helical" evidence="1">
    <location>
        <begin position="35"/>
        <end position="59"/>
    </location>
</feature>
<evidence type="ECO:0000313" key="2">
    <source>
        <dbReference type="EMBL" id="ASJ16790.1"/>
    </source>
</evidence>
<accession>A0A160VTG8</accession>
<keyword evidence="1" id="KW-1133">Transmembrane helix</keyword>
<protein>
    <submittedName>
        <fullName evidence="3">Uncharacterized protein</fullName>
    </submittedName>
</protein>
<evidence type="ECO:0000313" key="5">
    <source>
        <dbReference type="Proteomes" id="UP000250189"/>
    </source>
</evidence>
<feature type="transmembrane region" description="Helical" evidence="1">
    <location>
        <begin position="143"/>
        <end position="169"/>
    </location>
</feature>
<dbReference type="EMBL" id="CP015193">
    <property type="protein sequence ID" value="ASJ16790.1"/>
    <property type="molecule type" value="Genomic_DNA"/>
</dbReference>
<dbReference type="OrthoDB" id="380087at2157"/>
<keyword evidence="5" id="KW-1185">Reference proteome</keyword>
<reference evidence="2 5" key="3">
    <citation type="submission" date="2016-04" db="EMBL/GenBank/DDBJ databases">
        <title>Complete genome sequence of Thermococcus chitonophagus type strain GC74.</title>
        <authorList>
            <person name="Oger P.M."/>
        </authorList>
    </citation>
    <scope>NUCLEOTIDE SEQUENCE [LARGE SCALE GENOMIC DNA]</scope>
    <source>
        <strain evidence="2 5">GC74</strain>
    </source>
</reference>
<dbReference type="Proteomes" id="UP000250189">
    <property type="component" value="Chromosome"/>
</dbReference>
<dbReference type="EMBL" id="LN999010">
    <property type="protein sequence ID" value="CUX78262.1"/>
    <property type="molecule type" value="Genomic_DNA"/>
</dbReference>
<keyword evidence="1" id="KW-0812">Transmembrane</keyword>
<feature type="transmembrane region" description="Helical" evidence="1">
    <location>
        <begin position="95"/>
        <end position="119"/>
    </location>
</feature>
<feature type="transmembrane region" description="Helical" evidence="1">
    <location>
        <begin position="189"/>
        <end position="207"/>
    </location>
</feature>
<dbReference type="Proteomes" id="UP000093069">
    <property type="component" value="Chromosome I"/>
</dbReference>
<evidence type="ECO:0000313" key="4">
    <source>
        <dbReference type="Proteomes" id="UP000093069"/>
    </source>
</evidence>
<reference evidence="4" key="2">
    <citation type="submission" date="2016-01" db="EMBL/GenBank/DDBJ databases">
        <authorList>
            <person name="Vorgias C.E."/>
        </authorList>
    </citation>
    <scope>NUCLEOTIDE SEQUENCE [LARGE SCALE GENOMIC DNA]</scope>
</reference>
<evidence type="ECO:0000313" key="3">
    <source>
        <dbReference type="EMBL" id="CUX78262.1"/>
    </source>
</evidence>
<keyword evidence="1" id="KW-0472">Membrane</keyword>
<name>A0A160VTG8_9EURY</name>
<dbReference type="STRING" id="54262.CHITON_1483"/>
<reference evidence="3" key="1">
    <citation type="submission" date="2016-01" db="EMBL/GenBank/DDBJ databases">
        <authorList>
            <person name="Oliw E.H."/>
        </authorList>
    </citation>
    <scope>NUCLEOTIDE SEQUENCE</scope>
    <source>
        <strain evidence="3">1</strain>
    </source>
</reference>
<feature type="transmembrane region" description="Helical" evidence="1">
    <location>
        <begin position="6"/>
        <end position="28"/>
    </location>
</feature>
<evidence type="ECO:0000256" key="1">
    <source>
        <dbReference type="SAM" id="Phobius"/>
    </source>
</evidence>
<dbReference type="RefSeq" id="WP_068578165.1">
    <property type="nucleotide sequence ID" value="NZ_CP015193.1"/>
</dbReference>
<sequence length="210" mass="22754">MEKDKVVGIASVIVGYLLAAVSMYLLGYTPSLKSFLFGILGMIIALVIQFPLQFSVIFLRDKLGLSTGPVAVGLGLSAGFSQELVKYVLLNGKDISVAVAFGLGIGLFEALYAAPMVLYKEDLPEHMKSLVEKTPWLGIWERYFATLFHIVTSVILTYGGITWLIILIVLHGIVDSIGELHNLGGNRTALIITEILLCILSLALFLASPL</sequence>
<organism evidence="3 4">
    <name type="scientific">Thermococcus chitonophagus</name>
    <dbReference type="NCBI Taxonomy" id="54262"/>
    <lineage>
        <taxon>Archaea</taxon>
        <taxon>Methanobacteriati</taxon>
        <taxon>Methanobacteriota</taxon>
        <taxon>Thermococci</taxon>
        <taxon>Thermococcales</taxon>
        <taxon>Thermococcaceae</taxon>
        <taxon>Thermococcus</taxon>
    </lineage>
</organism>
<dbReference type="KEGG" id="tch:CHITON_1483"/>
<gene>
    <name evidence="2" type="ORF">A3L04_06725</name>
    <name evidence="3" type="ORF">CHITON_1483</name>
</gene>
<proteinExistence type="predicted"/>
<dbReference type="AlphaFoldDB" id="A0A160VTG8"/>
<dbReference type="GeneID" id="33322258"/>